<dbReference type="Proteomes" id="UP000095282">
    <property type="component" value="Unplaced"/>
</dbReference>
<accession>A0A1I7UGD5</accession>
<evidence type="ECO:0000256" key="1">
    <source>
        <dbReference type="SAM" id="MobiDB-lite"/>
    </source>
</evidence>
<reference evidence="3" key="1">
    <citation type="submission" date="2016-11" db="UniProtKB">
        <authorList>
            <consortium name="WormBaseParasite"/>
        </authorList>
    </citation>
    <scope>IDENTIFICATION</scope>
</reference>
<dbReference type="AlphaFoldDB" id="A0A1I7UGD5"/>
<protein>
    <submittedName>
        <fullName evidence="3">Pentapeptide MXKDX repeat protein</fullName>
    </submittedName>
</protein>
<evidence type="ECO:0000313" key="2">
    <source>
        <dbReference type="Proteomes" id="UP000095282"/>
    </source>
</evidence>
<feature type="region of interest" description="Disordered" evidence="1">
    <location>
        <begin position="1"/>
        <end position="25"/>
    </location>
</feature>
<sequence length="83" mass="9470">MSDQHRCEKMEHKGHGMDFGDLHNMDDKKQMDAMFQEKRHGMDGDCKSGGKCDEKLEMKKTMDQGKKECEGKKDCGMKDGGCH</sequence>
<evidence type="ECO:0000313" key="3">
    <source>
        <dbReference type="WBParaSite" id="Csp11.Scaffold629.g9055.t1"/>
    </source>
</evidence>
<organism evidence="2 3">
    <name type="scientific">Caenorhabditis tropicalis</name>
    <dbReference type="NCBI Taxonomy" id="1561998"/>
    <lineage>
        <taxon>Eukaryota</taxon>
        <taxon>Metazoa</taxon>
        <taxon>Ecdysozoa</taxon>
        <taxon>Nematoda</taxon>
        <taxon>Chromadorea</taxon>
        <taxon>Rhabditida</taxon>
        <taxon>Rhabditina</taxon>
        <taxon>Rhabditomorpha</taxon>
        <taxon>Rhabditoidea</taxon>
        <taxon>Rhabditidae</taxon>
        <taxon>Peloderinae</taxon>
        <taxon>Caenorhabditis</taxon>
    </lineage>
</organism>
<keyword evidence="2" id="KW-1185">Reference proteome</keyword>
<dbReference type="WBParaSite" id="Csp11.Scaffold629.g9055.t1">
    <property type="protein sequence ID" value="Csp11.Scaffold629.g9055.t1"/>
    <property type="gene ID" value="Csp11.Scaffold629.g9055"/>
</dbReference>
<proteinExistence type="predicted"/>
<name>A0A1I7UGD5_9PELO</name>